<name>A0ABW5IXT0_9FLAO</name>
<dbReference type="RefSeq" id="WP_380751950.1">
    <property type="nucleotide sequence ID" value="NZ_JBHULT010000009.1"/>
</dbReference>
<dbReference type="PANTHER" id="PTHR34512:SF30">
    <property type="entry name" value="OUTER MEMBRANE PROTEIN ASSEMBLY FACTOR BAMB"/>
    <property type="match status" value="1"/>
</dbReference>
<dbReference type="InterPro" id="IPR015943">
    <property type="entry name" value="WD40/YVTN_repeat-like_dom_sf"/>
</dbReference>
<dbReference type="EMBL" id="JBHULT010000009">
    <property type="protein sequence ID" value="MFD2518228.1"/>
    <property type="molecule type" value="Genomic_DNA"/>
</dbReference>
<dbReference type="PANTHER" id="PTHR34512">
    <property type="entry name" value="CELL SURFACE PROTEIN"/>
    <property type="match status" value="1"/>
</dbReference>
<dbReference type="InterPro" id="IPR011047">
    <property type="entry name" value="Quinoprotein_ADH-like_sf"/>
</dbReference>
<evidence type="ECO:0000313" key="3">
    <source>
        <dbReference type="EMBL" id="MFD2518228.1"/>
    </source>
</evidence>
<dbReference type="Proteomes" id="UP001597468">
    <property type="component" value="Unassembled WGS sequence"/>
</dbReference>
<keyword evidence="4" id="KW-1185">Reference proteome</keyword>
<feature type="signal peptide" evidence="1">
    <location>
        <begin position="1"/>
        <end position="21"/>
    </location>
</feature>
<dbReference type="SMART" id="SM00564">
    <property type="entry name" value="PQQ"/>
    <property type="match status" value="7"/>
</dbReference>
<organism evidence="3 4">
    <name type="scientific">Salinimicrobium flavum</name>
    <dbReference type="NCBI Taxonomy" id="1737065"/>
    <lineage>
        <taxon>Bacteria</taxon>
        <taxon>Pseudomonadati</taxon>
        <taxon>Bacteroidota</taxon>
        <taxon>Flavobacteriia</taxon>
        <taxon>Flavobacteriales</taxon>
        <taxon>Flavobacteriaceae</taxon>
        <taxon>Salinimicrobium</taxon>
    </lineage>
</organism>
<dbReference type="Gene3D" id="2.40.128.630">
    <property type="match status" value="2"/>
</dbReference>
<proteinExistence type="predicted"/>
<sequence length="455" mass="50949">MLKKIISAILCLLLVACSQESEEVNSSPSQFSLEDISFAGTVAKIRWSKAQDADQDEVFYNVYLNSELIKGPVSQNEITTTLEYNRDYEGLIIATDRNGGTTELKFNFKGPASKIILVSDFQSGQVVAIDLDTRSRIWTAPNQDGVHSVNNDLVYSGVLNLTAHHLFTGEKVWEKQPVNRSYDIGYRHLMADDQNLYSITSDMTMVAIDLERQEKQWEISLFDSNYRYAMDEAYLYIPKRNNHELIAVNKYSGEIKWEFGVDNPVSSLAPFIEHAPLVHGGNLYFQDNNGRFYSVNKLSGAKNYSLDLGKYSKTAPVWANGNVIFTARDEIFSVKATTGTINWRYYFGDVSQSSPFKEDGKIFVGAGNHLFCFDALTGALRWKSSVGATVVSSPIVYDGKVYVSSHSARLHCLNAENGNMEWEVGNVTFSVSSPTLIIGNSEKIIHPSDYGLHYN</sequence>
<feature type="chain" id="PRO_5045930006" evidence="1">
    <location>
        <begin position="22"/>
        <end position="455"/>
    </location>
</feature>
<keyword evidence="1" id="KW-0732">Signal</keyword>
<protein>
    <submittedName>
        <fullName evidence="3">PQQ-binding-like beta-propeller repeat protein</fullName>
    </submittedName>
</protein>
<dbReference type="Gene3D" id="2.130.10.10">
    <property type="entry name" value="YVTN repeat-like/Quinoprotein amine dehydrogenase"/>
    <property type="match status" value="1"/>
</dbReference>
<evidence type="ECO:0000313" key="4">
    <source>
        <dbReference type="Proteomes" id="UP001597468"/>
    </source>
</evidence>
<dbReference type="InterPro" id="IPR002372">
    <property type="entry name" value="PQQ_rpt_dom"/>
</dbReference>
<dbReference type="InterPro" id="IPR018391">
    <property type="entry name" value="PQQ_b-propeller_rpt"/>
</dbReference>
<dbReference type="Pfam" id="PF13360">
    <property type="entry name" value="PQQ_2"/>
    <property type="match status" value="1"/>
</dbReference>
<reference evidence="4" key="1">
    <citation type="journal article" date="2019" name="Int. J. Syst. Evol. Microbiol.">
        <title>The Global Catalogue of Microorganisms (GCM) 10K type strain sequencing project: providing services to taxonomists for standard genome sequencing and annotation.</title>
        <authorList>
            <consortium name="The Broad Institute Genomics Platform"/>
            <consortium name="The Broad Institute Genome Sequencing Center for Infectious Disease"/>
            <person name="Wu L."/>
            <person name="Ma J."/>
        </authorList>
    </citation>
    <scope>NUCLEOTIDE SEQUENCE [LARGE SCALE GENOMIC DNA]</scope>
    <source>
        <strain evidence="4">KCTC 42585</strain>
    </source>
</reference>
<evidence type="ECO:0000259" key="2">
    <source>
        <dbReference type="Pfam" id="PF13360"/>
    </source>
</evidence>
<comment type="caution">
    <text evidence="3">The sequence shown here is derived from an EMBL/GenBank/DDBJ whole genome shotgun (WGS) entry which is preliminary data.</text>
</comment>
<dbReference type="SUPFAM" id="SSF50998">
    <property type="entry name" value="Quinoprotein alcohol dehydrogenase-like"/>
    <property type="match status" value="2"/>
</dbReference>
<evidence type="ECO:0000256" key="1">
    <source>
        <dbReference type="SAM" id="SignalP"/>
    </source>
</evidence>
<gene>
    <name evidence="3" type="ORF">ACFSTG_10020</name>
</gene>
<dbReference type="PROSITE" id="PS51257">
    <property type="entry name" value="PROKAR_LIPOPROTEIN"/>
    <property type="match status" value="1"/>
</dbReference>
<accession>A0ABW5IXT0</accession>
<feature type="domain" description="Pyrrolo-quinoline quinone repeat" evidence="2">
    <location>
        <begin position="123"/>
        <end position="345"/>
    </location>
</feature>